<dbReference type="AlphaFoldDB" id="A0A833RS16"/>
<accession>A0A833RS16</accession>
<organism evidence="1 2">
    <name type="scientific">Carex littledalei</name>
    <dbReference type="NCBI Taxonomy" id="544730"/>
    <lineage>
        <taxon>Eukaryota</taxon>
        <taxon>Viridiplantae</taxon>
        <taxon>Streptophyta</taxon>
        <taxon>Embryophyta</taxon>
        <taxon>Tracheophyta</taxon>
        <taxon>Spermatophyta</taxon>
        <taxon>Magnoliopsida</taxon>
        <taxon>Liliopsida</taxon>
        <taxon>Poales</taxon>
        <taxon>Cyperaceae</taxon>
        <taxon>Cyperoideae</taxon>
        <taxon>Cariceae</taxon>
        <taxon>Carex</taxon>
        <taxon>Carex subgen. Euthyceras</taxon>
    </lineage>
</organism>
<reference evidence="1" key="1">
    <citation type="submission" date="2020-01" db="EMBL/GenBank/DDBJ databases">
        <title>Genome sequence of Kobresia littledalei, the first chromosome-level genome in the family Cyperaceae.</title>
        <authorList>
            <person name="Qu G."/>
        </authorList>
    </citation>
    <scope>NUCLEOTIDE SEQUENCE</scope>
    <source>
        <strain evidence="1">C.B.Clarke</strain>
        <tissue evidence="1">Leaf</tissue>
    </source>
</reference>
<name>A0A833RS16_9POAL</name>
<keyword evidence="2" id="KW-1185">Reference proteome</keyword>
<dbReference type="Proteomes" id="UP000623129">
    <property type="component" value="Unassembled WGS sequence"/>
</dbReference>
<dbReference type="EMBL" id="SWLB01000002">
    <property type="protein sequence ID" value="KAF3340836.1"/>
    <property type="molecule type" value="Genomic_DNA"/>
</dbReference>
<evidence type="ECO:0000313" key="2">
    <source>
        <dbReference type="Proteomes" id="UP000623129"/>
    </source>
</evidence>
<protein>
    <submittedName>
        <fullName evidence="1">Uncharacterized protein</fullName>
    </submittedName>
</protein>
<proteinExistence type="predicted"/>
<evidence type="ECO:0000313" key="1">
    <source>
        <dbReference type="EMBL" id="KAF3340836.1"/>
    </source>
</evidence>
<gene>
    <name evidence="1" type="ORF">FCM35_KLT09680</name>
</gene>
<sequence length="77" mass="8872">MVEWTENLYESVEKEILAIALFFDQKPTKENRCNFALHAMWVESSVVGKGVKLAKDFMQSAEVGAQVWDMLAEFWAE</sequence>
<comment type="caution">
    <text evidence="1">The sequence shown here is derived from an EMBL/GenBank/DDBJ whole genome shotgun (WGS) entry which is preliminary data.</text>
</comment>
<dbReference type="OrthoDB" id="687162at2759"/>